<accession>A0ACC1LNK8</accession>
<organism evidence="1 2">
    <name type="scientific">Coemansia furcata</name>
    <dbReference type="NCBI Taxonomy" id="417177"/>
    <lineage>
        <taxon>Eukaryota</taxon>
        <taxon>Fungi</taxon>
        <taxon>Fungi incertae sedis</taxon>
        <taxon>Zoopagomycota</taxon>
        <taxon>Kickxellomycotina</taxon>
        <taxon>Kickxellomycetes</taxon>
        <taxon>Kickxellales</taxon>
        <taxon>Kickxellaceae</taxon>
        <taxon>Coemansia</taxon>
    </lineage>
</organism>
<dbReference type="EMBL" id="JANBUP010000204">
    <property type="protein sequence ID" value="KAJ2812535.1"/>
    <property type="molecule type" value="Genomic_DNA"/>
</dbReference>
<sequence length="528" mass="60288">MDTLSAFQLLPPHVVKLIVDHVSGSSRLQFDCKYKDEDSDEYEILQKPLLSVCHNFRAIVHQRFCRKYALILRNGSDSAEVWFSSWPGCRLELGYPAHHLAKELWFRVDLESVYSGKALQMLSAAPYEGCAFPLVRKLTFDLVIDLRGRYDWELESDDTDSDDDDDDDQESERDDGYPTQKRYIYPQDTTANIAAFAQRVKQMAPTVSEMDVIPHDEAERLFQRGNVHILHLAEELFRIVEKHTVITRGSDPFVMYMDLKPIRDLVRIEYFMDSYFSDVMPLICRSARTLQSLDIDVGDADVSGLFRAPGGRGCLGFPRMHTLKIRASRNYKPPHKAVFKNIVPFPRLQRLSATSDCPFSDDVLFRGNAGTLEFLELELAPETVSMLRTYKTLSLPGTTLSLIEAFSLIKSLPLLSDLHTSPLTVGEPPQGVSMAKLPSHVRAAYAPIGKRFHCWHVKADWGTEVNYVELAIFMLLLALACPNFDYAAVERKYREPFMMAMKEMIDEPGFNQDAPRLRRLLFHGRKSC</sequence>
<dbReference type="Proteomes" id="UP001140096">
    <property type="component" value="Unassembled WGS sequence"/>
</dbReference>
<protein>
    <submittedName>
        <fullName evidence="1">Uncharacterized protein</fullName>
    </submittedName>
</protein>
<evidence type="ECO:0000313" key="2">
    <source>
        <dbReference type="Proteomes" id="UP001140096"/>
    </source>
</evidence>
<proteinExistence type="predicted"/>
<name>A0ACC1LNK8_9FUNG</name>
<keyword evidence="2" id="KW-1185">Reference proteome</keyword>
<reference evidence="1" key="1">
    <citation type="submission" date="2022-07" db="EMBL/GenBank/DDBJ databases">
        <title>Phylogenomic reconstructions and comparative analyses of Kickxellomycotina fungi.</title>
        <authorList>
            <person name="Reynolds N.K."/>
            <person name="Stajich J.E."/>
            <person name="Barry K."/>
            <person name="Grigoriev I.V."/>
            <person name="Crous P."/>
            <person name="Smith M.E."/>
        </authorList>
    </citation>
    <scope>NUCLEOTIDE SEQUENCE</scope>
    <source>
        <strain evidence="1">CBS 102833</strain>
    </source>
</reference>
<evidence type="ECO:0000313" key="1">
    <source>
        <dbReference type="EMBL" id="KAJ2812535.1"/>
    </source>
</evidence>
<gene>
    <name evidence="1" type="ORF">H4S07_001336</name>
</gene>
<comment type="caution">
    <text evidence="1">The sequence shown here is derived from an EMBL/GenBank/DDBJ whole genome shotgun (WGS) entry which is preliminary data.</text>
</comment>